<feature type="signal peptide" evidence="8">
    <location>
        <begin position="1"/>
        <end position="27"/>
    </location>
</feature>
<name>A0A199P0D9_9XANT</name>
<dbReference type="InterPro" id="IPR032831">
    <property type="entry name" value="LptM_cons"/>
</dbReference>
<proteinExistence type="predicted"/>
<evidence type="ECO:0008006" key="11">
    <source>
        <dbReference type="Google" id="ProtNLM"/>
    </source>
</evidence>
<dbReference type="RefSeq" id="WP_064540531.1">
    <property type="nucleotide sequence ID" value="NZ_LWSU01000228.1"/>
</dbReference>
<dbReference type="PROSITE" id="PS51257">
    <property type="entry name" value="PROKAR_LIPOPROTEIN"/>
    <property type="match status" value="1"/>
</dbReference>
<organism evidence="9 10">
    <name type="scientific">Xanthomonas graminis pv. poae</name>
    <dbReference type="NCBI Taxonomy" id="227946"/>
    <lineage>
        <taxon>Bacteria</taxon>
        <taxon>Pseudomonadati</taxon>
        <taxon>Pseudomonadota</taxon>
        <taxon>Gammaproteobacteria</taxon>
        <taxon>Lysobacterales</taxon>
        <taxon>Lysobacteraceae</taxon>
        <taxon>Xanthomonas</taxon>
        <taxon>Xanthomonas translucens group</taxon>
        <taxon>Xanthomonas graminis</taxon>
    </lineage>
</organism>
<evidence type="ECO:0000256" key="6">
    <source>
        <dbReference type="ARBA" id="ARBA00023288"/>
    </source>
</evidence>
<feature type="region of interest" description="Disordered" evidence="7">
    <location>
        <begin position="25"/>
        <end position="83"/>
    </location>
</feature>
<reference evidence="9 10" key="1">
    <citation type="submission" date="2016-04" db="EMBL/GenBank/DDBJ databases">
        <title>Xanthomonas translucens phylogeny.</title>
        <authorList>
            <person name="Langlois P."/>
        </authorList>
    </citation>
    <scope>NUCLEOTIDE SEQUENCE [LARGE SCALE GENOMIC DNA]</scope>
    <source>
        <strain evidence="9 10">B99</strain>
    </source>
</reference>
<evidence type="ECO:0000256" key="8">
    <source>
        <dbReference type="SAM" id="SignalP"/>
    </source>
</evidence>
<evidence type="ECO:0000313" key="10">
    <source>
        <dbReference type="Proteomes" id="UP000093858"/>
    </source>
</evidence>
<dbReference type="Pfam" id="PF13627">
    <property type="entry name" value="LptM_cons"/>
    <property type="match status" value="1"/>
</dbReference>
<evidence type="ECO:0000256" key="7">
    <source>
        <dbReference type="SAM" id="MobiDB-lite"/>
    </source>
</evidence>
<keyword evidence="3" id="KW-0472">Membrane</keyword>
<protein>
    <recommendedName>
        <fullName evidence="11">Sugar transporter</fullName>
    </recommendedName>
</protein>
<accession>A0A199P0D9</accession>
<dbReference type="Proteomes" id="UP000093858">
    <property type="component" value="Unassembled WGS sequence"/>
</dbReference>
<evidence type="ECO:0000256" key="2">
    <source>
        <dbReference type="ARBA" id="ARBA00022729"/>
    </source>
</evidence>
<feature type="compositionally biased region" description="Low complexity" evidence="7">
    <location>
        <begin position="33"/>
        <end position="63"/>
    </location>
</feature>
<evidence type="ECO:0000256" key="4">
    <source>
        <dbReference type="ARBA" id="ARBA00023139"/>
    </source>
</evidence>
<keyword evidence="4" id="KW-0564">Palmitate</keyword>
<feature type="compositionally biased region" description="Polar residues" evidence="7">
    <location>
        <begin position="70"/>
        <end position="83"/>
    </location>
</feature>
<dbReference type="AlphaFoldDB" id="A0A199P0D9"/>
<keyword evidence="6" id="KW-0449">Lipoprotein</keyword>
<sequence>MSTSFRHPIRIALVGAALLALSGCGNKGPLVMPQKPVPVEAAPAAAPDATPPATTDPAGQAQPVDGQQKPAATTSPTPTDGNE</sequence>
<evidence type="ECO:0000256" key="5">
    <source>
        <dbReference type="ARBA" id="ARBA00023237"/>
    </source>
</evidence>
<dbReference type="NCBIfam" id="NF047847">
    <property type="entry name" value="SS_mature_LptM"/>
    <property type="match status" value="1"/>
</dbReference>
<evidence type="ECO:0000256" key="3">
    <source>
        <dbReference type="ARBA" id="ARBA00023136"/>
    </source>
</evidence>
<keyword evidence="5" id="KW-0998">Cell outer membrane</keyword>
<keyword evidence="2 8" id="KW-0732">Signal</keyword>
<comment type="subcellular location">
    <subcellularLocation>
        <location evidence="1">Cell outer membrane</location>
        <topology evidence="1">Lipid-anchor</topology>
    </subcellularLocation>
</comment>
<feature type="chain" id="PRO_5008282271" description="Sugar transporter" evidence="8">
    <location>
        <begin position="28"/>
        <end position="83"/>
    </location>
</feature>
<dbReference type="EMBL" id="LWSU01000228">
    <property type="protein sequence ID" value="OAX54500.1"/>
    <property type="molecule type" value="Genomic_DNA"/>
</dbReference>
<gene>
    <name evidence="9" type="ORF">A6R73_03675</name>
</gene>
<evidence type="ECO:0000256" key="1">
    <source>
        <dbReference type="ARBA" id="ARBA00004459"/>
    </source>
</evidence>
<dbReference type="GO" id="GO:0009279">
    <property type="term" value="C:cell outer membrane"/>
    <property type="evidence" value="ECO:0007669"/>
    <property type="project" value="UniProtKB-SubCell"/>
</dbReference>
<evidence type="ECO:0000313" key="9">
    <source>
        <dbReference type="EMBL" id="OAX54500.1"/>
    </source>
</evidence>
<comment type="caution">
    <text evidence="9">The sequence shown here is derived from an EMBL/GenBank/DDBJ whole genome shotgun (WGS) entry which is preliminary data.</text>
</comment>